<proteinExistence type="predicted"/>
<accession>M7X8M0</accession>
<dbReference type="EMBL" id="AMZY02000023">
    <property type="protein sequence ID" value="EMS31068.1"/>
    <property type="molecule type" value="Genomic_DNA"/>
</dbReference>
<keyword evidence="2" id="KW-1185">Reference proteome</keyword>
<evidence type="ECO:0000313" key="2">
    <source>
        <dbReference type="Proteomes" id="UP000010953"/>
    </source>
</evidence>
<name>M7X8M0_9BACT</name>
<dbReference type="AlphaFoldDB" id="M7X8M0"/>
<reference evidence="1" key="1">
    <citation type="submission" date="2013-01" db="EMBL/GenBank/DDBJ databases">
        <title>Genome assembly of Mariniradius saccharolyticus AK6.</title>
        <authorList>
            <person name="Vaidya B."/>
            <person name="Khatri I."/>
            <person name="Tanuku N.R.S."/>
            <person name="Subramanian S."/>
            <person name="Pinnaka A."/>
        </authorList>
    </citation>
    <scope>NUCLEOTIDE SEQUENCE [LARGE SCALE GENOMIC DNA]</scope>
    <source>
        <strain evidence="1">AK6</strain>
    </source>
</reference>
<sequence length="37" mass="4214">MSIFEICGLKKNGPQMARIFTDKFTKTSVFFSDKLAI</sequence>
<comment type="caution">
    <text evidence="1">The sequence shown here is derived from an EMBL/GenBank/DDBJ whole genome shotgun (WGS) entry which is preliminary data.</text>
</comment>
<dbReference type="InParanoid" id="M7X8M0"/>
<organism evidence="1 2">
    <name type="scientific">Mariniradius saccharolyticus AK6</name>
    <dbReference type="NCBI Taxonomy" id="1239962"/>
    <lineage>
        <taxon>Bacteria</taxon>
        <taxon>Pseudomonadati</taxon>
        <taxon>Bacteroidota</taxon>
        <taxon>Cytophagia</taxon>
        <taxon>Cytophagales</taxon>
        <taxon>Cyclobacteriaceae</taxon>
        <taxon>Mariniradius</taxon>
    </lineage>
</organism>
<evidence type="ECO:0000313" key="1">
    <source>
        <dbReference type="EMBL" id="EMS31068.1"/>
    </source>
</evidence>
<gene>
    <name evidence="1" type="ORF">C943_02641</name>
</gene>
<dbReference type="Proteomes" id="UP000010953">
    <property type="component" value="Unassembled WGS sequence"/>
</dbReference>
<protein>
    <submittedName>
        <fullName evidence="1">Uncharacterized protein</fullName>
    </submittedName>
</protein>